<keyword evidence="2" id="KW-1185">Reference proteome</keyword>
<reference evidence="1 2" key="1">
    <citation type="journal article" date="2015" name="Sci. Rep.">
        <title>The power of single molecule real-time sequencing technology in the de novo assembly of a eukaryotic genome.</title>
        <authorList>
            <person name="Sakai H."/>
            <person name="Naito K."/>
            <person name="Ogiso-Tanaka E."/>
            <person name="Takahashi Y."/>
            <person name="Iseki K."/>
            <person name="Muto C."/>
            <person name="Satou K."/>
            <person name="Teruya K."/>
            <person name="Shiroma A."/>
            <person name="Shimoji M."/>
            <person name="Hirano T."/>
            <person name="Itoh T."/>
            <person name="Kaga A."/>
            <person name="Tomooka N."/>
        </authorList>
    </citation>
    <scope>NUCLEOTIDE SEQUENCE [LARGE SCALE GENOMIC DNA]</scope>
    <source>
        <strain evidence="2">cv. Shumari</strain>
    </source>
</reference>
<dbReference type="Proteomes" id="UP000291084">
    <property type="component" value="Chromosome 8"/>
</dbReference>
<organism evidence="1 2">
    <name type="scientific">Vigna angularis var. angularis</name>
    <dbReference type="NCBI Taxonomy" id="157739"/>
    <lineage>
        <taxon>Eukaryota</taxon>
        <taxon>Viridiplantae</taxon>
        <taxon>Streptophyta</taxon>
        <taxon>Embryophyta</taxon>
        <taxon>Tracheophyta</taxon>
        <taxon>Spermatophyta</taxon>
        <taxon>Magnoliopsida</taxon>
        <taxon>eudicotyledons</taxon>
        <taxon>Gunneridae</taxon>
        <taxon>Pentapetalae</taxon>
        <taxon>rosids</taxon>
        <taxon>fabids</taxon>
        <taxon>Fabales</taxon>
        <taxon>Fabaceae</taxon>
        <taxon>Papilionoideae</taxon>
        <taxon>50 kb inversion clade</taxon>
        <taxon>NPAAA clade</taxon>
        <taxon>indigoferoid/millettioid clade</taxon>
        <taxon>Phaseoleae</taxon>
        <taxon>Vigna</taxon>
    </lineage>
</organism>
<gene>
    <name evidence="1" type="primary">Vigan.08G353000</name>
    <name evidence="1" type="ORF">VIGAN_08353000</name>
</gene>
<dbReference type="EMBL" id="AP015041">
    <property type="protein sequence ID" value="BAT96568.1"/>
    <property type="molecule type" value="Genomic_DNA"/>
</dbReference>
<name>A0A0S3SUP9_PHAAN</name>
<proteinExistence type="predicted"/>
<evidence type="ECO:0000313" key="1">
    <source>
        <dbReference type="EMBL" id="BAT96568.1"/>
    </source>
</evidence>
<accession>A0A0S3SUP9</accession>
<sequence>MELERCIHCHGSKLKSRLAREGSTLLAGKEKGSFHFKVVQRPLQQHTPGRRMKGRFTVAAVWHPAVEGMLCPRSHHSPRVRGLHFGVIHPGSQQLHAHTSCQQQ</sequence>
<protein>
    <submittedName>
        <fullName evidence="1">Uncharacterized protein</fullName>
    </submittedName>
</protein>
<evidence type="ECO:0000313" key="2">
    <source>
        <dbReference type="Proteomes" id="UP000291084"/>
    </source>
</evidence>
<dbReference type="AlphaFoldDB" id="A0A0S3SUP9"/>